<accession>A0ABT5ITD1</accession>
<dbReference type="RefSeq" id="WP_272750306.1">
    <property type="nucleotide sequence ID" value="NZ_JAQQLF010000001.1"/>
</dbReference>
<organism evidence="1 2">
    <name type="scientific">Vogesella aquatica</name>
    <dbReference type="NCBI Taxonomy" id="2984206"/>
    <lineage>
        <taxon>Bacteria</taxon>
        <taxon>Pseudomonadati</taxon>
        <taxon>Pseudomonadota</taxon>
        <taxon>Betaproteobacteria</taxon>
        <taxon>Neisseriales</taxon>
        <taxon>Chromobacteriaceae</taxon>
        <taxon>Vogesella</taxon>
    </lineage>
</organism>
<proteinExistence type="predicted"/>
<name>A0ABT5ITD1_9NEIS</name>
<dbReference type="Pfam" id="PF13211">
    <property type="entry name" value="DUF4019"/>
    <property type="match status" value="1"/>
</dbReference>
<evidence type="ECO:0000313" key="1">
    <source>
        <dbReference type="EMBL" id="MDC7715825.1"/>
    </source>
</evidence>
<evidence type="ECO:0000313" key="2">
    <source>
        <dbReference type="Proteomes" id="UP001219956"/>
    </source>
</evidence>
<comment type="caution">
    <text evidence="1">The sequence shown here is derived from an EMBL/GenBank/DDBJ whole genome shotgun (WGS) entry which is preliminary data.</text>
</comment>
<gene>
    <name evidence="1" type="ORF">PQU95_01135</name>
</gene>
<keyword evidence="2" id="KW-1185">Reference proteome</keyword>
<dbReference type="EMBL" id="JAQQLF010000001">
    <property type="protein sequence ID" value="MDC7715825.1"/>
    <property type="molecule type" value="Genomic_DNA"/>
</dbReference>
<dbReference type="InterPro" id="IPR025091">
    <property type="entry name" value="DUF4019"/>
</dbReference>
<protein>
    <submittedName>
        <fullName evidence="1">DUF4019 domain-containing protein</fullName>
    </submittedName>
</protein>
<reference evidence="1 2" key="1">
    <citation type="submission" date="2023-01" db="EMBL/GenBank/DDBJ databases">
        <title>Novel species of the genus Vogesella isolated from rivers.</title>
        <authorList>
            <person name="Lu H."/>
        </authorList>
    </citation>
    <scope>NUCLEOTIDE SEQUENCE [LARGE SCALE GENOMIC DNA]</scope>
    <source>
        <strain evidence="1 2">DC21W</strain>
    </source>
</reference>
<dbReference type="Proteomes" id="UP001219956">
    <property type="component" value="Unassembled WGS sequence"/>
</dbReference>
<sequence>MPDTFFDRAHHHWQQHAQPWLAQLDAGHHAGCWHGAAASLQHAITLADWQAALQALPPRQPRQRLACQHYRQPPAAAPCWVYQCLSGNDEHAHWQETLTLQQQADGRWQVAGYFVRPADGQQG</sequence>